<organism evidence="2 3">
    <name type="scientific">Nocardiopsis alba (strain ATCC BAA-2165 / BE74)</name>
    <dbReference type="NCBI Taxonomy" id="1205910"/>
    <lineage>
        <taxon>Bacteria</taxon>
        <taxon>Bacillati</taxon>
        <taxon>Actinomycetota</taxon>
        <taxon>Actinomycetes</taxon>
        <taxon>Streptosporangiales</taxon>
        <taxon>Nocardiopsidaceae</taxon>
        <taxon>Nocardiopsis</taxon>
    </lineage>
</organism>
<protein>
    <submittedName>
        <fullName evidence="2">Uncharacterized protein</fullName>
    </submittedName>
</protein>
<sequence>MDHSSRAVARHHPSPVALARAVSYAVPGFLSRRRRRSDSQTRAGPRCATLRSPRSRAQ</sequence>
<reference evidence="2 3" key="1">
    <citation type="journal article" date="2012" name="J. Bacteriol.">
        <title>Whole-Genome Sequence of Nocardiopsis alba Strain ATCC BAA-2165, Associated with Honeybees.</title>
        <authorList>
            <person name="Qiao J."/>
            <person name="Chen L."/>
            <person name="Li Y."/>
            <person name="Wang J."/>
            <person name="Zhang W."/>
            <person name="Chen S."/>
        </authorList>
    </citation>
    <scope>NUCLEOTIDE SEQUENCE [LARGE SCALE GENOMIC DNA]</scope>
    <source>
        <strain evidence="3">ATCC BAA-2165 / BE74</strain>
    </source>
</reference>
<gene>
    <name evidence="2" type="ordered locus">B005_4523</name>
</gene>
<evidence type="ECO:0000256" key="1">
    <source>
        <dbReference type="SAM" id="MobiDB-lite"/>
    </source>
</evidence>
<dbReference type="HOGENOM" id="CLU_2974834_0_0_11"/>
<name>J7L9H0_NOCAA</name>
<evidence type="ECO:0000313" key="2">
    <source>
        <dbReference type="EMBL" id="AFR10318.1"/>
    </source>
</evidence>
<accession>J7L9H0</accession>
<dbReference type="EMBL" id="CP003788">
    <property type="protein sequence ID" value="AFR10318.1"/>
    <property type="molecule type" value="Genomic_DNA"/>
</dbReference>
<dbReference type="AlphaFoldDB" id="J7L9H0"/>
<dbReference type="KEGG" id="nal:B005_4523"/>
<feature type="region of interest" description="Disordered" evidence="1">
    <location>
        <begin position="28"/>
        <end position="58"/>
    </location>
</feature>
<proteinExistence type="predicted"/>
<reference evidence="3" key="2">
    <citation type="submission" date="2012-08" db="EMBL/GenBank/DDBJ databases">
        <title>Whole-genome sequence of Nocardiopsis alba strain ATCC BAA-2165 associated with honeybees.</title>
        <authorList>
            <person name="Qiao J."/>
            <person name="Chen L."/>
            <person name="Li Y."/>
            <person name="Wang J."/>
            <person name="Zhang W."/>
            <person name="Chen S."/>
        </authorList>
    </citation>
    <scope>NUCLEOTIDE SEQUENCE [LARGE SCALE GENOMIC DNA]</scope>
    <source>
        <strain evidence="3">ATCC BAA-2165 / BE74</strain>
    </source>
</reference>
<evidence type="ECO:0000313" key="3">
    <source>
        <dbReference type="Proteomes" id="UP000003779"/>
    </source>
</evidence>
<dbReference type="PATRIC" id="fig|1205910.3.peg.4268"/>
<dbReference type="Proteomes" id="UP000003779">
    <property type="component" value="Chromosome"/>
</dbReference>